<dbReference type="AlphaFoldDB" id="A0A8J6R1R2"/>
<dbReference type="Pfam" id="PF00005">
    <property type="entry name" value="ABC_tran"/>
    <property type="match status" value="1"/>
</dbReference>
<feature type="transmembrane region" description="Helical" evidence="7">
    <location>
        <begin position="38"/>
        <end position="60"/>
    </location>
</feature>
<dbReference type="FunFam" id="1.20.1560.10:FF:000070">
    <property type="entry name" value="Multidrug ABC transporter ATP-binding protein"/>
    <property type="match status" value="1"/>
</dbReference>
<dbReference type="PROSITE" id="PS50893">
    <property type="entry name" value="ABC_TRANSPORTER_2"/>
    <property type="match status" value="1"/>
</dbReference>
<reference evidence="10" key="1">
    <citation type="submission" date="2020-09" db="EMBL/GenBank/DDBJ databases">
        <title>A novel bacterium of genus Neiella, isolated from South China Sea.</title>
        <authorList>
            <person name="Huang H."/>
            <person name="Mo K."/>
            <person name="Hu Y."/>
        </authorList>
    </citation>
    <scope>NUCLEOTIDE SEQUENCE</scope>
    <source>
        <strain evidence="10">HB171785</strain>
    </source>
</reference>
<feature type="transmembrane region" description="Helical" evidence="7">
    <location>
        <begin position="270"/>
        <end position="292"/>
    </location>
</feature>
<keyword evidence="6 7" id="KW-0472">Membrane</keyword>
<evidence type="ECO:0000256" key="4">
    <source>
        <dbReference type="ARBA" id="ARBA00022840"/>
    </source>
</evidence>
<dbReference type="InterPro" id="IPR039421">
    <property type="entry name" value="Type_1_exporter"/>
</dbReference>
<evidence type="ECO:0000259" key="9">
    <source>
        <dbReference type="PROSITE" id="PS50929"/>
    </source>
</evidence>
<feature type="transmembrane region" description="Helical" evidence="7">
    <location>
        <begin position="162"/>
        <end position="179"/>
    </location>
</feature>
<dbReference type="Proteomes" id="UP000638014">
    <property type="component" value="Unassembled WGS sequence"/>
</dbReference>
<dbReference type="Gene3D" id="3.40.50.300">
    <property type="entry name" value="P-loop containing nucleotide triphosphate hydrolases"/>
    <property type="match status" value="1"/>
</dbReference>
<keyword evidence="5 7" id="KW-1133">Transmembrane helix</keyword>
<dbReference type="InterPro" id="IPR011527">
    <property type="entry name" value="ABC1_TM_dom"/>
</dbReference>
<comment type="subcellular location">
    <subcellularLocation>
        <location evidence="1">Cell membrane</location>
        <topology evidence="1">Multi-pass membrane protein</topology>
    </subcellularLocation>
</comment>
<dbReference type="FunFam" id="3.40.50.300:FF:000218">
    <property type="entry name" value="Multidrug ABC transporter ATP-binding protein"/>
    <property type="match status" value="1"/>
</dbReference>
<keyword evidence="2 7" id="KW-0812">Transmembrane</keyword>
<feature type="domain" description="ABC transmembrane type-1" evidence="9">
    <location>
        <begin position="40"/>
        <end position="327"/>
    </location>
</feature>
<dbReference type="PANTHER" id="PTHR43394">
    <property type="entry name" value="ATP-DEPENDENT PERMEASE MDL1, MITOCHONDRIAL"/>
    <property type="match status" value="1"/>
</dbReference>
<gene>
    <name evidence="10" type="ORF">IC617_01560</name>
</gene>
<comment type="caution">
    <text evidence="10">The sequence shown here is derived from an EMBL/GenBank/DDBJ whole genome shotgun (WGS) entry which is preliminary data.</text>
</comment>
<dbReference type="SUPFAM" id="SSF52540">
    <property type="entry name" value="P-loop containing nucleoside triphosphate hydrolases"/>
    <property type="match status" value="1"/>
</dbReference>
<dbReference type="InterPro" id="IPR003439">
    <property type="entry name" value="ABC_transporter-like_ATP-bd"/>
</dbReference>
<dbReference type="GO" id="GO:0016887">
    <property type="term" value="F:ATP hydrolysis activity"/>
    <property type="evidence" value="ECO:0007669"/>
    <property type="project" value="InterPro"/>
</dbReference>
<dbReference type="Gene3D" id="1.20.1560.10">
    <property type="entry name" value="ABC transporter type 1, transmembrane domain"/>
    <property type="match status" value="1"/>
</dbReference>
<evidence type="ECO:0000313" key="11">
    <source>
        <dbReference type="Proteomes" id="UP000638014"/>
    </source>
</evidence>
<dbReference type="Pfam" id="PF00664">
    <property type="entry name" value="ABC_membrane"/>
    <property type="match status" value="1"/>
</dbReference>
<dbReference type="PROSITE" id="PS00211">
    <property type="entry name" value="ABC_TRANSPORTER_1"/>
    <property type="match status" value="1"/>
</dbReference>
<dbReference type="SMART" id="SM00382">
    <property type="entry name" value="AAA"/>
    <property type="match status" value="1"/>
</dbReference>
<dbReference type="InterPro" id="IPR027417">
    <property type="entry name" value="P-loop_NTPase"/>
</dbReference>
<dbReference type="InterPro" id="IPR003593">
    <property type="entry name" value="AAA+_ATPase"/>
</dbReference>
<accession>A0A8J6R1R2</accession>
<organism evidence="10 11">
    <name type="scientific">Neiella litorisoli</name>
    <dbReference type="NCBI Taxonomy" id="2771431"/>
    <lineage>
        <taxon>Bacteria</taxon>
        <taxon>Pseudomonadati</taxon>
        <taxon>Pseudomonadota</taxon>
        <taxon>Gammaproteobacteria</taxon>
        <taxon>Alteromonadales</taxon>
        <taxon>Echinimonadaceae</taxon>
        <taxon>Neiella</taxon>
    </lineage>
</organism>
<evidence type="ECO:0000256" key="5">
    <source>
        <dbReference type="ARBA" id="ARBA00022989"/>
    </source>
</evidence>
<evidence type="ECO:0000313" key="10">
    <source>
        <dbReference type="EMBL" id="MBD1388105.1"/>
    </source>
</evidence>
<name>A0A8J6R1R2_9GAMM</name>
<evidence type="ECO:0000256" key="3">
    <source>
        <dbReference type="ARBA" id="ARBA00022741"/>
    </source>
</evidence>
<dbReference type="EMBL" id="JACXAF010000001">
    <property type="protein sequence ID" value="MBD1388105.1"/>
    <property type="molecule type" value="Genomic_DNA"/>
</dbReference>
<protein>
    <submittedName>
        <fullName evidence="10">ABC transporter ATP-binding protein</fullName>
    </submittedName>
</protein>
<dbReference type="GO" id="GO:0015421">
    <property type="term" value="F:ABC-type oligopeptide transporter activity"/>
    <property type="evidence" value="ECO:0007669"/>
    <property type="project" value="TreeGrafter"/>
</dbReference>
<dbReference type="InterPro" id="IPR036640">
    <property type="entry name" value="ABC1_TM_sf"/>
</dbReference>
<dbReference type="SUPFAM" id="SSF90123">
    <property type="entry name" value="ABC transporter transmembrane region"/>
    <property type="match status" value="1"/>
</dbReference>
<evidence type="ECO:0000259" key="8">
    <source>
        <dbReference type="PROSITE" id="PS50893"/>
    </source>
</evidence>
<evidence type="ECO:0000256" key="7">
    <source>
        <dbReference type="SAM" id="Phobius"/>
    </source>
</evidence>
<feature type="domain" description="ABC transporter" evidence="8">
    <location>
        <begin position="361"/>
        <end position="599"/>
    </location>
</feature>
<dbReference type="PANTHER" id="PTHR43394:SF1">
    <property type="entry name" value="ATP-BINDING CASSETTE SUB-FAMILY B MEMBER 10, MITOCHONDRIAL"/>
    <property type="match status" value="1"/>
</dbReference>
<evidence type="ECO:0000256" key="2">
    <source>
        <dbReference type="ARBA" id="ARBA00022692"/>
    </source>
</evidence>
<feature type="transmembrane region" description="Helical" evidence="7">
    <location>
        <begin position="185"/>
        <end position="203"/>
    </location>
</feature>
<keyword evidence="3" id="KW-0547">Nucleotide-binding</keyword>
<dbReference type="InterPro" id="IPR017871">
    <property type="entry name" value="ABC_transporter-like_CS"/>
</dbReference>
<dbReference type="GO" id="GO:0005524">
    <property type="term" value="F:ATP binding"/>
    <property type="evidence" value="ECO:0007669"/>
    <property type="project" value="UniProtKB-KW"/>
</dbReference>
<evidence type="ECO:0000256" key="6">
    <source>
        <dbReference type="ARBA" id="ARBA00023136"/>
    </source>
</evidence>
<feature type="transmembrane region" description="Helical" evidence="7">
    <location>
        <begin position="80"/>
        <end position="100"/>
    </location>
</feature>
<sequence>MFRFFERLIEPFPNQPDTPPPTGLWQFCRYYTRGAGRFLLLMSFFTAIIAIIEASLFGLVGVLVDWLTTLEPDTIIEQHGWSLVIIGVLVAIGIPLLELLGSTIKHQTLLGNYPMRIRWLAHNFLLQQSMEFYQNDLAGRLSTKVMQTALAVRETVMKVLDVMLYVGVYFFSMVGLVAAADLRLAAPLLLWLLAYILVLRYFLPRLKLVSEQQADARATMTGAVVDSYTNINTVKLFSHARRESDYAKGTMKTFLGTVYPQMRLVTKLDFAVALINYSLLVMIAAVAIYLWSKGDITTGAIAVALALSLRLQGMSVWIMWEVASLFENIGTVQDGMNTLSQPVTIKDQANAKRLTVPQGKIEFRDIHFSYGDKTIFNNLNLTIKPGEKIGLVGRSGAGKSTLVNLLLRFYDPNSGQILIDDQAIQQVEQDSLRSKIGMVTQDTSLLHRSVRDNILFGRPDASDAELKQAARRAEADEFIQSLEDNKGRHGYDAMVGERGVKLSGGQRQRIAIARVLLKDAPILVLDEATSALDSEVEMAIQRSLNELMAGKTVIAIAHRLSTIAALDRLIVLDEGRIIEQGSHQQLLAQNGTYARLWQHQSGGFLGLE</sequence>
<keyword evidence="4 10" id="KW-0067">ATP-binding</keyword>
<dbReference type="PROSITE" id="PS50929">
    <property type="entry name" value="ABC_TM1F"/>
    <property type="match status" value="1"/>
</dbReference>
<dbReference type="RefSeq" id="WP_191143219.1">
    <property type="nucleotide sequence ID" value="NZ_JACXAF010000001.1"/>
</dbReference>
<keyword evidence="11" id="KW-1185">Reference proteome</keyword>
<proteinExistence type="predicted"/>
<dbReference type="GO" id="GO:0005886">
    <property type="term" value="C:plasma membrane"/>
    <property type="evidence" value="ECO:0007669"/>
    <property type="project" value="UniProtKB-SubCell"/>
</dbReference>
<evidence type="ECO:0000256" key="1">
    <source>
        <dbReference type="ARBA" id="ARBA00004651"/>
    </source>
</evidence>